<dbReference type="PANTHER" id="PTHR30024:SF7">
    <property type="entry name" value="NITRATE_NITRITE BINDING PROTEIN NRTA"/>
    <property type="match status" value="1"/>
</dbReference>
<evidence type="ECO:0000256" key="6">
    <source>
        <dbReference type="ARBA" id="ARBA00023136"/>
    </source>
</evidence>
<comment type="caution">
    <text evidence="7">The sequence shown here is derived from an EMBL/GenBank/DDBJ whole genome shotgun (WGS) entry which is preliminary data.</text>
</comment>
<dbReference type="Pfam" id="PF13379">
    <property type="entry name" value="NMT1_2"/>
    <property type="match status" value="1"/>
</dbReference>
<evidence type="ECO:0000256" key="1">
    <source>
        <dbReference type="ARBA" id="ARBA00004308"/>
    </source>
</evidence>
<dbReference type="Gene3D" id="3.40.190.10">
    <property type="entry name" value="Periplasmic binding protein-like II"/>
    <property type="match status" value="2"/>
</dbReference>
<evidence type="ECO:0000313" key="8">
    <source>
        <dbReference type="EMBL" id="PKV16116.1"/>
    </source>
</evidence>
<dbReference type="InterPro" id="IPR044527">
    <property type="entry name" value="NrtA/CpmA_ABC-bd_dom"/>
</dbReference>
<keyword evidence="10" id="KW-1185">Reference proteome</keyword>
<keyword evidence="3" id="KW-1003">Cell membrane</keyword>
<proteinExistence type="predicted"/>
<dbReference type="GO" id="GO:0012505">
    <property type="term" value="C:endomembrane system"/>
    <property type="evidence" value="ECO:0007669"/>
    <property type="project" value="UniProtKB-SubCell"/>
</dbReference>
<dbReference type="OrthoDB" id="9815454at2"/>
<sequence length="365" mass="39267">MSQAELPVLRVAYMPLIDCAPLVAAQRLGLDSAHGLQLDLQRQASWAGVRDRLLAGEVEAAHALASLVYAIDLGIAGPQCPMALLMTLNHNGQAITLAPAIAQALAAGRTLLQALTGLGRRAVFAQTFPTGTHALWLYYWLAAGGVDPMRDVDVLSIPPPQMPEALASGLVDGYCSGEPWAAVAQAQGSGQRVIRSGELWPGHPEKVLACRREFAALQPELTERLTACVLEACRWLDATPANRALCAQWLAEPEHIGVPAAHLAACLDAAVEIEANAGANAVADDATGLAFHRGGTVNMPWLSDGEWFLSQFQRWGWHDIEDDDIARLRDIHRLDNYRRAAARVGVAVPDSDHRSNRLFDALKGD</sequence>
<keyword evidence="4" id="KW-0997">Cell inner membrane</keyword>
<dbReference type="RefSeq" id="WP_101364069.1">
    <property type="nucleotide sequence ID" value="NZ_PHKV01000005.1"/>
</dbReference>
<keyword evidence="6" id="KW-0472">Membrane</keyword>
<accession>A0A2N3RGQ0</accession>
<evidence type="ECO:0000313" key="10">
    <source>
        <dbReference type="Proteomes" id="UP000233748"/>
    </source>
</evidence>
<name>A0A2N3RGQ0_9XANT</name>
<protein>
    <submittedName>
        <fullName evidence="7">Nitrate ABC transporter substrate-binding protein</fullName>
    </submittedName>
</protein>
<dbReference type="Proteomes" id="UP000233748">
    <property type="component" value="Unassembled WGS sequence"/>
</dbReference>
<keyword evidence="5" id="KW-0732">Signal</keyword>
<comment type="subcellular location">
    <subcellularLocation>
        <location evidence="1">Endomembrane system</location>
    </subcellularLocation>
</comment>
<evidence type="ECO:0000313" key="7">
    <source>
        <dbReference type="EMBL" id="PKV11678.1"/>
    </source>
</evidence>
<dbReference type="Proteomes" id="UP000233720">
    <property type="component" value="Unassembled WGS sequence"/>
</dbReference>
<evidence type="ECO:0000256" key="2">
    <source>
        <dbReference type="ARBA" id="ARBA00022448"/>
    </source>
</evidence>
<evidence type="ECO:0000256" key="3">
    <source>
        <dbReference type="ARBA" id="ARBA00022475"/>
    </source>
</evidence>
<evidence type="ECO:0000313" key="9">
    <source>
        <dbReference type="Proteomes" id="UP000233720"/>
    </source>
</evidence>
<evidence type="ECO:0000256" key="5">
    <source>
        <dbReference type="ARBA" id="ARBA00022729"/>
    </source>
</evidence>
<dbReference type="EMBL" id="PHKV01000005">
    <property type="protein sequence ID" value="PKV11678.1"/>
    <property type="molecule type" value="Genomic_DNA"/>
</dbReference>
<gene>
    <name evidence="7" type="ORF">XpruCFBP8353_15765</name>
    <name evidence="8" type="ORF">XpruCFBP8354_16655</name>
</gene>
<dbReference type="SUPFAM" id="SSF53850">
    <property type="entry name" value="Periplasmic binding protein-like II"/>
    <property type="match status" value="1"/>
</dbReference>
<keyword evidence="2" id="KW-0813">Transport</keyword>
<reference evidence="9 10" key="1">
    <citation type="submission" date="2017-11" db="EMBL/GenBank/DDBJ databases">
        <title>Xanthomonas prunicola sp. nov., a novel pathogen that affects nectarine (Prunus persica var. nectarine) trees.</title>
        <authorList>
            <person name="Lopez M."/>
            <person name="Lopez-Soriano P."/>
            <person name="Garita-Cambronero J."/>
            <person name="Beltran C."/>
            <person name="Taghouti G."/>
            <person name="Portier P."/>
            <person name="Cubero J."/>
            <person name="Fischer-Le Saux M."/>
            <person name="Marco-Noales E."/>
        </authorList>
    </citation>
    <scope>NUCLEOTIDE SEQUENCE [LARGE SCALE GENOMIC DNA]</scope>
    <source>
        <strain evidence="7 9">CFBP8353</strain>
        <strain evidence="8 10">CFBP8354</strain>
    </source>
</reference>
<organism evidence="7 9">
    <name type="scientific">Xanthomonas prunicola</name>
    <dbReference type="NCBI Taxonomy" id="2053930"/>
    <lineage>
        <taxon>Bacteria</taxon>
        <taxon>Pseudomonadati</taxon>
        <taxon>Pseudomonadota</taxon>
        <taxon>Gammaproteobacteria</taxon>
        <taxon>Lysobacterales</taxon>
        <taxon>Lysobacteraceae</taxon>
        <taxon>Xanthomonas</taxon>
    </lineage>
</organism>
<evidence type="ECO:0000256" key="4">
    <source>
        <dbReference type="ARBA" id="ARBA00022519"/>
    </source>
</evidence>
<dbReference type="PANTHER" id="PTHR30024">
    <property type="entry name" value="ALIPHATIC SULFONATES-BINDING PROTEIN-RELATED"/>
    <property type="match status" value="1"/>
</dbReference>
<dbReference type="CDD" id="cd13553">
    <property type="entry name" value="PBP2_NrtA_CpmA_like"/>
    <property type="match status" value="1"/>
</dbReference>
<dbReference type="EMBL" id="PHKW01000005">
    <property type="protein sequence ID" value="PKV16116.1"/>
    <property type="molecule type" value="Genomic_DNA"/>
</dbReference>
<dbReference type="AlphaFoldDB" id="A0A2N3RGQ0"/>